<dbReference type="GO" id="GO:0006508">
    <property type="term" value="P:proteolysis"/>
    <property type="evidence" value="ECO:0007669"/>
    <property type="project" value="InterPro"/>
</dbReference>
<organism evidence="3 4">
    <name type="scientific">Deinococcus aquiradiocola</name>
    <dbReference type="NCBI Taxonomy" id="393059"/>
    <lineage>
        <taxon>Bacteria</taxon>
        <taxon>Thermotogati</taxon>
        <taxon>Deinococcota</taxon>
        <taxon>Deinococci</taxon>
        <taxon>Deinococcales</taxon>
        <taxon>Deinococcaceae</taxon>
        <taxon>Deinococcus</taxon>
    </lineage>
</organism>
<dbReference type="InterPro" id="IPR053145">
    <property type="entry name" value="AB_hydrolase_Est10"/>
</dbReference>
<sequence>MESFVTVRVDGQNVYGMLHLPDTDAPPNGHPSVLMLHGFTGSRSADHRLMVLTSRALMAAGIASMRIDFRGSGESEGDFSEMTVGREVQDTLEAAGYLRRHPLLDPLRVSLLGHSMGGMVAALSAPEVRPQRLALWSPALPELWLPMLRGGFVPPVVTDRGGWPLGRAFLLELPRLNPLEAARRWGGEARVFHGDQDPVVPPEVGVRYAQALGCDAVGLPGAGHTFDSLEWVDQLIRETTRFLLGR</sequence>
<evidence type="ECO:0000313" key="4">
    <source>
        <dbReference type="Proteomes" id="UP000635726"/>
    </source>
</evidence>
<name>A0A917P4F8_9DEIO</name>
<feature type="domain" description="Serine aminopeptidase S33" evidence="2">
    <location>
        <begin position="32"/>
        <end position="140"/>
    </location>
</feature>
<dbReference type="SUPFAM" id="SSF53474">
    <property type="entry name" value="alpha/beta-Hydrolases"/>
    <property type="match status" value="1"/>
</dbReference>
<dbReference type="GO" id="GO:0052689">
    <property type="term" value="F:carboxylic ester hydrolase activity"/>
    <property type="evidence" value="ECO:0007669"/>
    <property type="project" value="TreeGrafter"/>
</dbReference>
<dbReference type="Pfam" id="PF12146">
    <property type="entry name" value="Hydrolase_4"/>
    <property type="match status" value="1"/>
</dbReference>
<dbReference type="PROSITE" id="PS00708">
    <property type="entry name" value="PRO_ENDOPEP_SER"/>
    <property type="match status" value="1"/>
</dbReference>
<dbReference type="InterPro" id="IPR022742">
    <property type="entry name" value="Hydrolase_4"/>
</dbReference>
<dbReference type="PANTHER" id="PTHR43265:SF1">
    <property type="entry name" value="ESTERASE ESTD"/>
    <property type="match status" value="1"/>
</dbReference>
<dbReference type="AlphaFoldDB" id="A0A917P4F8"/>
<dbReference type="Proteomes" id="UP000635726">
    <property type="component" value="Unassembled WGS sequence"/>
</dbReference>
<evidence type="ECO:0000313" key="3">
    <source>
        <dbReference type="EMBL" id="GGJ61207.1"/>
    </source>
</evidence>
<proteinExistence type="predicted"/>
<reference evidence="3" key="2">
    <citation type="submission" date="2020-09" db="EMBL/GenBank/DDBJ databases">
        <authorList>
            <person name="Sun Q."/>
            <person name="Ohkuma M."/>
        </authorList>
    </citation>
    <scope>NUCLEOTIDE SEQUENCE</scope>
    <source>
        <strain evidence="3">JCM 14371</strain>
    </source>
</reference>
<protein>
    <submittedName>
        <fullName evidence="3">Alpha/beta hydrolase</fullName>
    </submittedName>
</protein>
<keyword evidence="1 3" id="KW-0378">Hydrolase</keyword>
<gene>
    <name evidence="3" type="ORF">GCM10008939_01160</name>
</gene>
<dbReference type="PANTHER" id="PTHR43265">
    <property type="entry name" value="ESTERASE ESTD"/>
    <property type="match status" value="1"/>
</dbReference>
<reference evidence="3" key="1">
    <citation type="journal article" date="2014" name="Int. J. Syst. Evol. Microbiol.">
        <title>Complete genome sequence of Corynebacterium casei LMG S-19264T (=DSM 44701T), isolated from a smear-ripened cheese.</title>
        <authorList>
            <consortium name="US DOE Joint Genome Institute (JGI-PGF)"/>
            <person name="Walter F."/>
            <person name="Albersmeier A."/>
            <person name="Kalinowski J."/>
            <person name="Ruckert C."/>
        </authorList>
    </citation>
    <scope>NUCLEOTIDE SEQUENCE</scope>
    <source>
        <strain evidence="3">JCM 14371</strain>
    </source>
</reference>
<keyword evidence="4" id="KW-1185">Reference proteome</keyword>
<comment type="caution">
    <text evidence="3">The sequence shown here is derived from an EMBL/GenBank/DDBJ whole genome shotgun (WGS) entry which is preliminary data.</text>
</comment>
<dbReference type="GO" id="GO:0004252">
    <property type="term" value="F:serine-type endopeptidase activity"/>
    <property type="evidence" value="ECO:0007669"/>
    <property type="project" value="InterPro"/>
</dbReference>
<evidence type="ECO:0000259" key="2">
    <source>
        <dbReference type="Pfam" id="PF12146"/>
    </source>
</evidence>
<accession>A0A917P4F8</accession>
<dbReference type="Gene3D" id="3.40.50.1820">
    <property type="entry name" value="alpha/beta hydrolase"/>
    <property type="match status" value="1"/>
</dbReference>
<dbReference type="RefSeq" id="WP_188960295.1">
    <property type="nucleotide sequence ID" value="NZ_BMOE01000001.1"/>
</dbReference>
<dbReference type="InterPro" id="IPR029058">
    <property type="entry name" value="AB_hydrolase_fold"/>
</dbReference>
<dbReference type="InterPro" id="IPR002471">
    <property type="entry name" value="Pept_S9_AS"/>
</dbReference>
<dbReference type="EMBL" id="BMOE01000001">
    <property type="protein sequence ID" value="GGJ61207.1"/>
    <property type="molecule type" value="Genomic_DNA"/>
</dbReference>
<evidence type="ECO:0000256" key="1">
    <source>
        <dbReference type="ARBA" id="ARBA00022801"/>
    </source>
</evidence>